<evidence type="ECO:0000313" key="3">
    <source>
        <dbReference type="Proteomes" id="UP000789759"/>
    </source>
</evidence>
<dbReference type="AlphaFoldDB" id="A0A9N9DNG8"/>
<feature type="chain" id="PRO_5040236045" evidence="1">
    <location>
        <begin position="18"/>
        <end position="80"/>
    </location>
</feature>
<evidence type="ECO:0000313" key="2">
    <source>
        <dbReference type="EMBL" id="CAG8646530.1"/>
    </source>
</evidence>
<feature type="signal peptide" evidence="1">
    <location>
        <begin position="1"/>
        <end position="17"/>
    </location>
</feature>
<protein>
    <submittedName>
        <fullName evidence="2">24388_t:CDS:1</fullName>
    </submittedName>
</protein>
<organism evidence="2 3">
    <name type="scientific">Cetraspora pellucida</name>
    <dbReference type="NCBI Taxonomy" id="1433469"/>
    <lineage>
        <taxon>Eukaryota</taxon>
        <taxon>Fungi</taxon>
        <taxon>Fungi incertae sedis</taxon>
        <taxon>Mucoromycota</taxon>
        <taxon>Glomeromycotina</taxon>
        <taxon>Glomeromycetes</taxon>
        <taxon>Diversisporales</taxon>
        <taxon>Gigasporaceae</taxon>
        <taxon>Cetraspora</taxon>
    </lineage>
</organism>
<evidence type="ECO:0000256" key="1">
    <source>
        <dbReference type="SAM" id="SignalP"/>
    </source>
</evidence>
<dbReference type="Proteomes" id="UP000789759">
    <property type="component" value="Unassembled WGS sequence"/>
</dbReference>
<accession>A0A9N9DNG8</accession>
<feature type="non-terminal residue" evidence="2">
    <location>
        <position position="80"/>
    </location>
</feature>
<dbReference type="EMBL" id="CAJVQA010006791">
    <property type="protein sequence ID" value="CAG8646530.1"/>
    <property type="molecule type" value="Genomic_DNA"/>
</dbReference>
<gene>
    <name evidence="2" type="ORF">CPELLU_LOCUS9120</name>
</gene>
<keyword evidence="1" id="KW-0732">Signal</keyword>
<keyword evidence="3" id="KW-1185">Reference proteome</keyword>
<reference evidence="2" key="1">
    <citation type="submission" date="2021-06" db="EMBL/GenBank/DDBJ databases">
        <authorList>
            <person name="Kallberg Y."/>
            <person name="Tangrot J."/>
            <person name="Rosling A."/>
        </authorList>
    </citation>
    <scope>NUCLEOTIDE SEQUENCE</scope>
    <source>
        <strain evidence="2">FL966</strain>
    </source>
</reference>
<sequence length="80" mass="9234">MLPILRHISICISFTIAVLLTNDNIFNIEEDIYIDISNNKIDNILKFMLDATDGVGQEWNVIDNNLEVLKTEKVKTNHFQ</sequence>
<proteinExistence type="predicted"/>
<name>A0A9N9DNG8_9GLOM</name>
<comment type="caution">
    <text evidence="2">The sequence shown here is derived from an EMBL/GenBank/DDBJ whole genome shotgun (WGS) entry which is preliminary data.</text>
</comment>
<dbReference type="OrthoDB" id="10572089at2759"/>